<dbReference type="Pfam" id="PF25227">
    <property type="entry name" value="DUF7845"/>
    <property type="match status" value="1"/>
</dbReference>
<evidence type="ECO:0000259" key="2">
    <source>
        <dbReference type="Pfam" id="PF25227"/>
    </source>
</evidence>
<dbReference type="InterPro" id="IPR057167">
    <property type="entry name" value="DUF7845"/>
</dbReference>
<dbReference type="EMBL" id="CP048739">
    <property type="protein sequence ID" value="QIB72813.1"/>
    <property type="molecule type" value="Genomic_DNA"/>
</dbReference>
<gene>
    <name evidence="3" type="ORF">G3I44_00010</name>
</gene>
<dbReference type="Proteomes" id="UP000465846">
    <property type="component" value="Chromosome"/>
</dbReference>
<reference evidence="3 4" key="1">
    <citation type="submission" date="2020-02" db="EMBL/GenBank/DDBJ databases">
        <title>Whole genome sequence of Halogeometricum borinquense strain wsp4.</title>
        <authorList>
            <person name="Verma D.K."/>
            <person name="Gopal K."/>
            <person name="Prasad E.S."/>
        </authorList>
    </citation>
    <scope>NUCLEOTIDE SEQUENCE [LARGE SCALE GENOMIC DNA]</scope>
    <source>
        <strain evidence="4">wsp4</strain>
    </source>
</reference>
<organism evidence="3 4">
    <name type="scientific">Halogeometricum borinquense</name>
    <dbReference type="NCBI Taxonomy" id="60847"/>
    <lineage>
        <taxon>Archaea</taxon>
        <taxon>Methanobacteriati</taxon>
        <taxon>Methanobacteriota</taxon>
        <taxon>Stenosarchaea group</taxon>
        <taxon>Halobacteria</taxon>
        <taxon>Halobacteriales</taxon>
        <taxon>Haloferacaceae</taxon>
        <taxon>Halogeometricum</taxon>
    </lineage>
</organism>
<feature type="domain" description="DUF7845" evidence="2">
    <location>
        <begin position="3"/>
        <end position="119"/>
    </location>
</feature>
<feature type="region of interest" description="Disordered" evidence="1">
    <location>
        <begin position="115"/>
        <end position="146"/>
    </location>
</feature>
<sequence>MESVNGKSFSNPHDLLGVDIEVDGSYFEFDQYADVLYQALDVLRDRQQEFGWNSYTAIDADACHPEETHESSNVIDAEYYVRVKKGLTGNVYAFDGTLHRISMLLGRERSGYSKTVRESAVTNSRRSSSTTTSRNPTLSKEQFSRTRKWACPSSTASTMTRCTGTISTG</sequence>
<proteinExistence type="predicted"/>
<dbReference type="AlphaFoldDB" id="A0A6C0UE66"/>
<dbReference type="GeneID" id="44077737"/>
<evidence type="ECO:0000313" key="3">
    <source>
        <dbReference type="EMBL" id="QIB72813.1"/>
    </source>
</evidence>
<protein>
    <recommendedName>
        <fullName evidence="2">DUF7845 domain-containing protein</fullName>
    </recommendedName>
</protein>
<feature type="compositionally biased region" description="Low complexity" evidence="1">
    <location>
        <begin position="124"/>
        <end position="134"/>
    </location>
</feature>
<evidence type="ECO:0000256" key="1">
    <source>
        <dbReference type="SAM" id="MobiDB-lite"/>
    </source>
</evidence>
<accession>A0A6C0UE66</accession>
<name>A0A6C0UE66_9EURY</name>
<dbReference type="RefSeq" id="WP_163485008.1">
    <property type="nucleotide sequence ID" value="NZ_CP048739.1"/>
</dbReference>
<evidence type="ECO:0000313" key="4">
    <source>
        <dbReference type="Proteomes" id="UP000465846"/>
    </source>
</evidence>